<accession>A9WD36</accession>
<evidence type="ECO:0000256" key="2">
    <source>
        <dbReference type="HAMAP-Rule" id="MF_00973"/>
    </source>
</evidence>
<dbReference type="HAMAP" id="MF_00973">
    <property type="entry name" value="Gluconeogen_factor"/>
    <property type="match status" value="1"/>
</dbReference>
<gene>
    <name evidence="3" type="ordered locus">Caur_1786</name>
</gene>
<dbReference type="KEGG" id="cau:Caur_1786"/>
<dbReference type="NCBIfam" id="TIGR01826">
    <property type="entry name" value="CofD_related"/>
    <property type="match status" value="1"/>
</dbReference>
<dbReference type="GO" id="GO:0008360">
    <property type="term" value="P:regulation of cell shape"/>
    <property type="evidence" value="ECO:0007669"/>
    <property type="project" value="UniProtKB-UniRule"/>
</dbReference>
<dbReference type="SUPFAM" id="SSF142338">
    <property type="entry name" value="CofD-like"/>
    <property type="match status" value="1"/>
</dbReference>
<dbReference type="EMBL" id="CP000909">
    <property type="protein sequence ID" value="ABY35003.1"/>
    <property type="molecule type" value="Genomic_DNA"/>
</dbReference>
<protein>
    <recommendedName>
        <fullName evidence="2">Putative gluconeogenesis factor</fullName>
    </recommendedName>
</protein>
<dbReference type="Gene3D" id="3.40.50.10680">
    <property type="entry name" value="CofD-like domains"/>
    <property type="match status" value="1"/>
</dbReference>
<organism evidence="3 4">
    <name type="scientific">Chloroflexus aurantiacus (strain ATCC 29366 / DSM 635 / J-10-fl)</name>
    <dbReference type="NCBI Taxonomy" id="324602"/>
    <lineage>
        <taxon>Bacteria</taxon>
        <taxon>Bacillati</taxon>
        <taxon>Chloroflexota</taxon>
        <taxon>Chloroflexia</taxon>
        <taxon>Chloroflexales</taxon>
        <taxon>Chloroflexineae</taxon>
        <taxon>Chloroflexaceae</taxon>
        <taxon>Chloroflexus</taxon>
    </lineage>
</organism>
<dbReference type="RefSeq" id="WP_012257657.1">
    <property type="nucleotide sequence ID" value="NC_010175.1"/>
</dbReference>
<comment type="similarity">
    <text evidence="2">Belongs to the gluconeogenesis factor family.</text>
</comment>
<dbReference type="CDD" id="cd07187">
    <property type="entry name" value="YvcK_like"/>
    <property type="match status" value="1"/>
</dbReference>
<sequence>MAELTNLPPLRIVAIGGGGGSAQVLLGTRPFFAERTAVIAVTDSGRSTGAARTIAAIPAPGDLRNLLATLAADPNAILPRLMQHRLRSPAVPLLDGMALGNLILGGLAQMEGDFAAAVALARQMVGCPEQVFPVATTNTHLCAELIDGRVVKEEIAVRALGKPPIRRLFLDPPAAAYPPALEAIMAADLVVLGPGSFYTSLLATLCFDGIVTALRETSATIVFVCNTTAQPGQTDGMSIADHVTRLVDVIGPGVLDVALINDASGLHPAVVARYSAAGLTPLIVTETDRQAIRALGVEPLVRDLAEPDPGPRELWNKADTIRHDPQTLGLALWKIALDRHDQATG</sequence>
<reference evidence="4" key="1">
    <citation type="journal article" date="2011" name="BMC Genomics">
        <title>Complete genome sequence of the filamentous anoxygenic phototrophic bacterium Chloroflexus aurantiacus.</title>
        <authorList>
            <person name="Tang K.H."/>
            <person name="Barry K."/>
            <person name="Chertkov O."/>
            <person name="Dalin E."/>
            <person name="Han C.S."/>
            <person name="Hauser L.J."/>
            <person name="Honchak B.M."/>
            <person name="Karbach L.E."/>
            <person name="Land M.L."/>
            <person name="Lapidus A."/>
            <person name="Larimer F.W."/>
            <person name="Mikhailova N."/>
            <person name="Pitluck S."/>
            <person name="Pierson B.K."/>
            <person name="Blankenship R.E."/>
        </authorList>
    </citation>
    <scope>NUCLEOTIDE SEQUENCE [LARGE SCALE GENOMIC DNA]</scope>
    <source>
        <strain evidence="4">ATCC 29366 / DSM 635 / J-10-fl</strain>
    </source>
</reference>
<dbReference type="GO" id="GO:0043743">
    <property type="term" value="F:LPPG:FO 2-phospho-L-lactate transferase activity"/>
    <property type="evidence" value="ECO:0007669"/>
    <property type="project" value="InterPro"/>
</dbReference>
<dbReference type="InterPro" id="IPR038136">
    <property type="entry name" value="CofD-like_dom_sf"/>
</dbReference>
<dbReference type="FunCoup" id="A9WD36">
    <property type="interactions" value="71"/>
</dbReference>
<dbReference type="PANTHER" id="PTHR30135:SF3">
    <property type="entry name" value="GLUCONEOGENESIS FACTOR-RELATED"/>
    <property type="match status" value="1"/>
</dbReference>
<evidence type="ECO:0000313" key="3">
    <source>
        <dbReference type="EMBL" id="ABY35003.1"/>
    </source>
</evidence>
<comment type="function">
    <text evidence="2">Required for morphogenesis under gluconeogenic growth conditions.</text>
</comment>
<dbReference type="InterPro" id="IPR002882">
    <property type="entry name" value="CofD"/>
</dbReference>
<dbReference type="STRING" id="324602.Caur_1786"/>
<keyword evidence="4" id="KW-1185">Reference proteome</keyword>
<dbReference type="PATRIC" id="fig|324602.8.peg.2038"/>
<dbReference type="AlphaFoldDB" id="A9WD36"/>
<evidence type="ECO:0000256" key="1">
    <source>
        <dbReference type="ARBA" id="ARBA00022490"/>
    </source>
</evidence>
<dbReference type="HOGENOM" id="CLU_044041_0_1_0"/>
<dbReference type="InterPro" id="IPR010119">
    <property type="entry name" value="Gluconeogen_factor"/>
</dbReference>
<dbReference type="Proteomes" id="UP000002008">
    <property type="component" value="Chromosome"/>
</dbReference>
<dbReference type="EnsemblBacteria" id="ABY35003">
    <property type="protein sequence ID" value="ABY35003"/>
    <property type="gene ID" value="Caur_1786"/>
</dbReference>
<dbReference type="eggNOG" id="COG0391">
    <property type="taxonomic scope" value="Bacteria"/>
</dbReference>
<evidence type="ECO:0000313" key="4">
    <source>
        <dbReference type="Proteomes" id="UP000002008"/>
    </source>
</evidence>
<dbReference type="Pfam" id="PF01933">
    <property type="entry name" value="CofD"/>
    <property type="match status" value="1"/>
</dbReference>
<proteinExistence type="inferred from homology"/>
<dbReference type="InParanoid" id="A9WD36"/>
<keyword evidence="1 2" id="KW-0963">Cytoplasm</keyword>
<dbReference type="GO" id="GO:0005737">
    <property type="term" value="C:cytoplasm"/>
    <property type="evidence" value="ECO:0007669"/>
    <property type="project" value="UniProtKB-SubCell"/>
</dbReference>
<name>A9WD36_CHLAA</name>
<dbReference type="PANTHER" id="PTHR30135">
    <property type="entry name" value="UNCHARACTERIZED PROTEIN YVCK-RELATED"/>
    <property type="match status" value="1"/>
</dbReference>
<comment type="subcellular location">
    <subcellularLocation>
        <location evidence="2">Cytoplasm</location>
    </subcellularLocation>
</comment>